<accession>A0A419WH59</accession>
<proteinExistence type="predicted"/>
<dbReference type="EMBL" id="RAPO01000002">
    <property type="protein sequence ID" value="RKD94808.1"/>
    <property type="molecule type" value="Genomic_DNA"/>
</dbReference>
<evidence type="ECO:0000256" key="1">
    <source>
        <dbReference type="SAM" id="MobiDB-lite"/>
    </source>
</evidence>
<keyword evidence="3" id="KW-1185">Reference proteome</keyword>
<gene>
    <name evidence="2" type="ORF">ATJ93_1651</name>
</gene>
<sequence length="101" mass="10375">MGMLPGSDGDESERANLTAATETAAGGYATLLEEHSNSWTADERSDRERNAASGPRDQARNSSMWSATSSGVSPTGTPASLSAEILLSAVPVPEPETIAPA</sequence>
<dbReference type="Proteomes" id="UP000283805">
    <property type="component" value="Unassembled WGS sequence"/>
</dbReference>
<evidence type="ECO:0000313" key="3">
    <source>
        <dbReference type="Proteomes" id="UP000283805"/>
    </source>
</evidence>
<feature type="compositionally biased region" description="Polar residues" evidence="1">
    <location>
        <begin position="60"/>
        <end position="79"/>
    </location>
</feature>
<feature type="compositionally biased region" description="Low complexity" evidence="1">
    <location>
        <begin position="15"/>
        <end position="31"/>
    </location>
</feature>
<protein>
    <submittedName>
        <fullName evidence="2">Uncharacterized protein</fullName>
    </submittedName>
</protein>
<name>A0A419WH59_9EURY</name>
<feature type="compositionally biased region" description="Basic and acidic residues" evidence="1">
    <location>
        <begin position="32"/>
        <end position="50"/>
    </location>
</feature>
<evidence type="ECO:0000313" key="2">
    <source>
        <dbReference type="EMBL" id="RKD94808.1"/>
    </source>
</evidence>
<reference evidence="2 3" key="1">
    <citation type="submission" date="2018-09" db="EMBL/GenBank/DDBJ databases">
        <title>Genomic Encyclopedia of Archaeal and Bacterial Type Strains, Phase II (KMG-II): from individual species to whole genera.</title>
        <authorList>
            <person name="Goeker M."/>
        </authorList>
    </citation>
    <scope>NUCLEOTIDE SEQUENCE [LARGE SCALE GENOMIC DNA]</scope>
    <source>
        <strain evidence="2 3">DSM 13151</strain>
    </source>
</reference>
<organism evidence="2 3">
    <name type="scientific">Halopiger aswanensis</name>
    <dbReference type="NCBI Taxonomy" id="148449"/>
    <lineage>
        <taxon>Archaea</taxon>
        <taxon>Methanobacteriati</taxon>
        <taxon>Methanobacteriota</taxon>
        <taxon>Stenosarchaea group</taxon>
        <taxon>Halobacteria</taxon>
        <taxon>Halobacteriales</taxon>
        <taxon>Natrialbaceae</taxon>
        <taxon>Halopiger</taxon>
    </lineage>
</organism>
<feature type="region of interest" description="Disordered" evidence="1">
    <location>
        <begin position="1"/>
        <end position="79"/>
    </location>
</feature>
<comment type="caution">
    <text evidence="2">The sequence shown here is derived from an EMBL/GenBank/DDBJ whole genome shotgun (WGS) entry which is preliminary data.</text>
</comment>
<dbReference type="AlphaFoldDB" id="A0A419WH59"/>